<dbReference type="EMBL" id="CYKH01002241">
    <property type="protein sequence ID" value="CUG94392.1"/>
    <property type="molecule type" value="Genomic_DNA"/>
</dbReference>
<accession>A0A0S4JV05</accession>
<dbReference type="Gene3D" id="3.30.2350.20">
    <property type="entry name" value="TruD, catalytic domain"/>
    <property type="match status" value="2"/>
</dbReference>
<evidence type="ECO:0000313" key="2">
    <source>
        <dbReference type="Proteomes" id="UP000051952"/>
    </source>
</evidence>
<dbReference type="GO" id="GO:0001522">
    <property type="term" value="P:pseudouridine synthesis"/>
    <property type="evidence" value="ECO:0007669"/>
    <property type="project" value="InterPro"/>
</dbReference>
<organism evidence="1 2">
    <name type="scientific">Bodo saltans</name>
    <name type="common">Flagellated protozoan</name>
    <dbReference type="NCBI Taxonomy" id="75058"/>
    <lineage>
        <taxon>Eukaryota</taxon>
        <taxon>Discoba</taxon>
        <taxon>Euglenozoa</taxon>
        <taxon>Kinetoplastea</taxon>
        <taxon>Metakinetoplastina</taxon>
        <taxon>Eubodonida</taxon>
        <taxon>Bodonidae</taxon>
        <taxon>Bodo</taxon>
    </lineage>
</organism>
<dbReference type="InterPro" id="IPR001656">
    <property type="entry name" value="PsdUridine_synth_TruD"/>
</dbReference>
<dbReference type="PANTHER" id="PTHR13326:SF26">
    <property type="entry name" value="TRUD DOMAIN-CONTAINING PROTEIN"/>
    <property type="match status" value="1"/>
</dbReference>
<evidence type="ECO:0000313" key="1">
    <source>
        <dbReference type="EMBL" id="CUG94392.1"/>
    </source>
</evidence>
<dbReference type="Pfam" id="PF01142">
    <property type="entry name" value="TruD"/>
    <property type="match status" value="1"/>
</dbReference>
<dbReference type="InterPro" id="IPR020103">
    <property type="entry name" value="PsdUridine_synth_cat_dom_sf"/>
</dbReference>
<keyword evidence="2" id="KW-1185">Reference proteome</keyword>
<dbReference type="Proteomes" id="UP000051952">
    <property type="component" value="Unassembled WGS sequence"/>
</dbReference>
<dbReference type="OMA" id="WNAMASQ"/>
<dbReference type="AlphaFoldDB" id="A0A0S4JV05"/>
<dbReference type="SUPFAM" id="SSF55120">
    <property type="entry name" value="Pseudouridine synthase"/>
    <property type="match status" value="1"/>
</dbReference>
<dbReference type="OrthoDB" id="447290at2759"/>
<name>A0A0S4JV05_BODSA</name>
<reference evidence="2" key="1">
    <citation type="submission" date="2015-09" db="EMBL/GenBank/DDBJ databases">
        <authorList>
            <consortium name="Pathogen Informatics"/>
        </authorList>
    </citation>
    <scope>NUCLEOTIDE SEQUENCE [LARGE SCALE GENOMIC DNA]</scope>
    <source>
        <strain evidence="2">Lake Konstanz</strain>
    </source>
</reference>
<dbReference type="GO" id="GO:0009982">
    <property type="term" value="F:pseudouridine synthase activity"/>
    <property type="evidence" value="ECO:0007669"/>
    <property type="project" value="InterPro"/>
</dbReference>
<dbReference type="GO" id="GO:0005634">
    <property type="term" value="C:nucleus"/>
    <property type="evidence" value="ECO:0007669"/>
    <property type="project" value="TreeGrafter"/>
</dbReference>
<proteinExistence type="predicted"/>
<protein>
    <submittedName>
        <fullName evidence="1">tRNA pseudouridine synthase D, putative</fullName>
    </submittedName>
</protein>
<dbReference type="PANTHER" id="PTHR13326">
    <property type="entry name" value="TRNA PSEUDOURIDINE SYNTHASE D"/>
    <property type="match status" value="1"/>
</dbReference>
<dbReference type="VEuPathDB" id="TriTrypDB:BSAL_47955"/>
<gene>
    <name evidence="1" type="ORF">BSAL_47955</name>
</gene>
<dbReference type="InterPro" id="IPR042214">
    <property type="entry name" value="TruD_catalytic"/>
</dbReference>
<sequence>MFFHLLSLQVFPQMATVWRRLAPRGVVTSSKEPLVGGTSGVAKSVAAEEHRCGLLCKVSSLATTSTLHQNRSAHGLVKQHQRAITCVIKAQSSDFQLNEVDANGDIAFLQRVPKARWQKVDKNQTFLIEDDSTEHFDNPGKSFSPRTMNYGKYVRKMGNVPERTPLLHFNVFRDNHSLSAVTNRLNYETKIQSDAIAFSSSVGGSFGCITQQGTAVGVSGELLPHASRHYNIHPLVFDPRRMHPLEDLPKLHRPHRGNFFRVLLRCVHGTPESIEDALQRLASDGFVNYFDVSRFTIASNHTHEIAALAATGDYFRAVSYATQALAERMPFHSTHFSAYLNASDKQSATVALAAWATSAKKHKLDGPNVRFLQALSSVRDFSADSQELRDVWMLHPHAVSMEFSGAEFVWNAMVSQRLLNHGMRVVVGDLVHADAQGNPISASGDEFPTYLASMRPGNESSVRLVVSEEDALRFRMSDVVLPTPYPCVTSQGPKKLFPTVRGASRDDFVQFAASHRLGYLFEDNEDRVDVDGWHQQQRRVANHEYRSVVVKPERLLFRTIRDPNSFTSLKSDLFMMQERLPLHMVSELDERRIREPSTFNVSEAFAERMVNLRKDNRFIGDQSVVVTGFLPRGTDVPVMLREAFDVRHATFSDLLEPTW</sequence>
<dbReference type="GO" id="GO:0003723">
    <property type="term" value="F:RNA binding"/>
    <property type="evidence" value="ECO:0007669"/>
    <property type="project" value="InterPro"/>
</dbReference>